<feature type="region of interest" description="Disordered" evidence="1">
    <location>
        <begin position="432"/>
        <end position="453"/>
    </location>
</feature>
<name>A0A0F7SS27_PHARH</name>
<reference evidence="2" key="1">
    <citation type="submission" date="2014-08" db="EMBL/GenBank/DDBJ databases">
        <authorList>
            <person name="Sharma Rahul"/>
            <person name="Thines Marco"/>
        </authorList>
    </citation>
    <scope>NUCLEOTIDE SEQUENCE</scope>
</reference>
<evidence type="ECO:0000313" key="2">
    <source>
        <dbReference type="EMBL" id="CED83300.1"/>
    </source>
</evidence>
<evidence type="ECO:0008006" key="3">
    <source>
        <dbReference type="Google" id="ProtNLM"/>
    </source>
</evidence>
<accession>A0A0F7SS27</accession>
<organism evidence="2">
    <name type="scientific">Phaffia rhodozyma</name>
    <name type="common">Yeast</name>
    <name type="synonym">Xanthophyllomyces dendrorhous</name>
    <dbReference type="NCBI Taxonomy" id="264483"/>
    <lineage>
        <taxon>Eukaryota</taxon>
        <taxon>Fungi</taxon>
        <taxon>Dikarya</taxon>
        <taxon>Basidiomycota</taxon>
        <taxon>Agaricomycotina</taxon>
        <taxon>Tremellomycetes</taxon>
        <taxon>Cystofilobasidiales</taxon>
        <taxon>Mrakiaceae</taxon>
        <taxon>Phaffia</taxon>
    </lineage>
</organism>
<feature type="region of interest" description="Disordered" evidence="1">
    <location>
        <begin position="124"/>
        <end position="150"/>
    </location>
</feature>
<feature type="compositionally biased region" description="Low complexity" evidence="1">
    <location>
        <begin position="432"/>
        <end position="449"/>
    </location>
</feature>
<evidence type="ECO:0000256" key="1">
    <source>
        <dbReference type="SAM" id="MobiDB-lite"/>
    </source>
</evidence>
<sequence length="506" mass="55249">MSIRQRIHSPTTAGLSRRKYSFAHTVISSDLSAFLRTYTPPTPPRSIISPSAAPSATIYTLPQESTSLHTLIPLIHEKFPNSIGCLASSFEDRPRRTDTISIAHFWDTDRTTYRLFRSAEKGKDPASVGRWRPIGETSSNIQEGGDKGEGNVLERAVKGGDWSDVWEEWKKSNVGGQVDGQVVDLEGLESVDPAQIGMTFLFSTPTSLSPTFDLLPSISCKAGLVLPQTPFTTGRPYTLYFMNQTYDQGAVGLAIISEGDIKEKQGEGVRMDIGWEGMEPVEAQVYEVVSSQGNLLLSISRCASDPEDTIANPTKHLIMLLQESSSAGFDHKSYLGSKEKEFFLGLIRPRGREGVSTTEDQGSMGHVNRVVRILSGDPARGGMAIEREDSLQIGERFMFVHRPNLNDQIKYQNQDPNQNMEGSPLTSHTFAFRTSSSSTTPPTGTADSSNSELEQLSIEGFDCSSEAGFIVCLAPGEDEDKGNRPAGRGFADKGIEGGRLIVKLGE</sequence>
<dbReference type="EMBL" id="LN483142">
    <property type="protein sequence ID" value="CED83300.1"/>
    <property type="molecule type" value="Genomic_DNA"/>
</dbReference>
<protein>
    <recommendedName>
        <fullName evidence="3">FIST domain-containing protein</fullName>
    </recommendedName>
</protein>
<dbReference type="AlphaFoldDB" id="A0A0F7SS27"/>
<proteinExistence type="predicted"/>